<dbReference type="SUPFAM" id="SSF55424">
    <property type="entry name" value="FAD/NAD-linked reductases, dimerisation (C-terminal) domain"/>
    <property type="match status" value="1"/>
</dbReference>
<dbReference type="GO" id="GO:0016651">
    <property type="term" value="F:oxidoreductase activity, acting on NAD(P)H"/>
    <property type="evidence" value="ECO:0007669"/>
    <property type="project" value="TreeGrafter"/>
</dbReference>
<keyword evidence="9" id="KW-0411">Iron-sulfur</keyword>
<dbReference type="AlphaFoldDB" id="A0A2D3V3T0"/>
<dbReference type="GO" id="GO:0046872">
    <property type="term" value="F:metal ion binding"/>
    <property type="evidence" value="ECO:0007669"/>
    <property type="project" value="UniProtKB-KW"/>
</dbReference>
<accession>A0A2D3V3T0</accession>
<evidence type="ECO:0000256" key="3">
    <source>
        <dbReference type="ARBA" id="ARBA00022630"/>
    </source>
</evidence>
<dbReference type="PROSITE" id="PS51296">
    <property type="entry name" value="RIESKE"/>
    <property type="match status" value="1"/>
</dbReference>
<dbReference type="InterPro" id="IPR050446">
    <property type="entry name" value="FAD-oxidoreductase/Apoptosis"/>
</dbReference>
<dbReference type="Gene3D" id="2.102.10.10">
    <property type="entry name" value="Rieske [2Fe-2S] iron-sulphur domain"/>
    <property type="match status" value="1"/>
</dbReference>
<comment type="similarity">
    <text evidence="2">Belongs to the FAD-dependent oxidoreductase family.</text>
</comment>
<dbReference type="PRINTS" id="PR00411">
    <property type="entry name" value="PNDRDTASEI"/>
</dbReference>
<dbReference type="RefSeq" id="XP_023623052.1">
    <property type="nucleotide sequence ID" value="XM_023767284.1"/>
</dbReference>
<dbReference type="SUPFAM" id="SSF51905">
    <property type="entry name" value="FAD/NAD(P)-binding domain"/>
    <property type="match status" value="2"/>
</dbReference>
<dbReference type="Pfam" id="PF00355">
    <property type="entry name" value="Rieske"/>
    <property type="match status" value="1"/>
</dbReference>
<keyword evidence="3" id="KW-0285">Flavoprotein</keyword>
<keyword evidence="4" id="KW-0001">2Fe-2S</keyword>
<evidence type="ECO:0000256" key="4">
    <source>
        <dbReference type="ARBA" id="ARBA00022714"/>
    </source>
</evidence>
<dbReference type="InterPro" id="IPR036188">
    <property type="entry name" value="FAD/NAD-bd_sf"/>
</dbReference>
<evidence type="ECO:0000256" key="2">
    <source>
        <dbReference type="ARBA" id="ARBA00006442"/>
    </source>
</evidence>
<keyword evidence="8" id="KW-0408">Iron</keyword>
<dbReference type="CDD" id="cd03478">
    <property type="entry name" value="Rieske_AIFL_N"/>
    <property type="match status" value="1"/>
</dbReference>
<organism evidence="11 12">
    <name type="scientific">Ramularia collo-cygni</name>
    <dbReference type="NCBI Taxonomy" id="112498"/>
    <lineage>
        <taxon>Eukaryota</taxon>
        <taxon>Fungi</taxon>
        <taxon>Dikarya</taxon>
        <taxon>Ascomycota</taxon>
        <taxon>Pezizomycotina</taxon>
        <taxon>Dothideomycetes</taxon>
        <taxon>Dothideomycetidae</taxon>
        <taxon>Mycosphaerellales</taxon>
        <taxon>Mycosphaerellaceae</taxon>
        <taxon>Ramularia</taxon>
    </lineage>
</organism>
<dbReference type="Pfam" id="PF07992">
    <property type="entry name" value="Pyr_redox_2"/>
    <property type="match status" value="1"/>
</dbReference>
<evidence type="ECO:0000259" key="10">
    <source>
        <dbReference type="PROSITE" id="PS51296"/>
    </source>
</evidence>
<dbReference type="InterPro" id="IPR017941">
    <property type="entry name" value="Rieske_2Fe-2S"/>
</dbReference>
<protein>
    <submittedName>
        <fullName evidence="11">Related to putidaredoxin reductase</fullName>
    </submittedName>
</protein>
<dbReference type="GeneID" id="35597225"/>
<dbReference type="InterPro" id="IPR036922">
    <property type="entry name" value="Rieske_2Fe-2S_sf"/>
</dbReference>
<feature type="domain" description="Rieske" evidence="10">
    <location>
        <begin position="43"/>
        <end position="142"/>
    </location>
</feature>
<dbReference type="InterPro" id="IPR016156">
    <property type="entry name" value="FAD/NAD-linked_Rdtase_dimer_sf"/>
</dbReference>
<name>A0A2D3V3T0_9PEZI</name>
<dbReference type="InterPro" id="IPR023753">
    <property type="entry name" value="FAD/NAD-binding_dom"/>
</dbReference>
<sequence length="586" mass="62622">MLLPRLSHQIITKSTRQFLPAINKSTAFGSNNIRSMTTAFKLKDISSLSDLKNGEKKEVEVEGLEKVKILLARHDNTTHALSPKCTHYGAPLAKGVLTASGRLTCPWHGACFNVKTGDIEDAPALDPLRKYTVEEKDGAVWVTGTSEAQLKENWKNLSIKCKSTEKKEKVVIVGGGSGAVGAIEGLRGGGFTGEIVCVLGDEGHLPIDRTKLSKGLVNDAKKVEWRSEEFYKEGGVELVRGLATGVDVQAKKVSTDSGKDIEYTKLILATGGIPRMLPLEGLKGDLGNVFPLRSVSDVQAILKAAGEDGGKKVVVIGSSFIGMEVGNALAGKKHNVSIIGMESEPMERVMGTQVGAVFRKLLEKTGVKFHMSASVEKGTGKDGKISSVSLKDGTSLPADLVIEGVGVRPATDFLKDNSAFSLEKDGSLSVDESFAVKGQKDIFAIGDIATYPYHGPGGNGKPVRIEHWNVAQNAGRSVAGTINDPSSKPKPFIPVFWSAVGAQLRYCGHTPEGFDDVIVQGTTDVSEGKQSFVAYYTRGEDVIAVASMMKDPYMVQSAELMRTGRMPGKSEINKGVDVMQVSLVEA</sequence>
<evidence type="ECO:0000313" key="11">
    <source>
        <dbReference type="EMBL" id="CZT16159.1"/>
    </source>
</evidence>
<dbReference type="PRINTS" id="PR00368">
    <property type="entry name" value="FADPNR"/>
</dbReference>
<evidence type="ECO:0000313" key="12">
    <source>
        <dbReference type="Proteomes" id="UP000225277"/>
    </source>
</evidence>
<reference evidence="11 12" key="1">
    <citation type="submission" date="2016-03" db="EMBL/GenBank/DDBJ databases">
        <authorList>
            <person name="Ploux O."/>
        </authorList>
    </citation>
    <scope>NUCLEOTIDE SEQUENCE [LARGE SCALE GENOMIC DNA]</scope>
    <source>
        <strain evidence="11 12">URUG2</strain>
    </source>
</reference>
<dbReference type="Gene3D" id="3.30.390.30">
    <property type="match status" value="1"/>
</dbReference>
<dbReference type="PANTHER" id="PTHR43557">
    <property type="entry name" value="APOPTOSIS-INDUCING FACTOR 1"/>
    <property type="match status" value="1"/>
</dbReference>
<gene>
    <name evidence="11" type="ORF">RCC_02000</name>
</gene>
<dbReference type="Gene3D" id="3.50.50.60">
    <property type="entry name" value="FAD/NAD(P)-binding domain"/>
    <property type="match status" value="2"/>
</dbReference>
<proteinExistence type="inferred from homology"/>
<keyword evidence="7" id="KW-0560">Oxidoreductase</keyword>
<evidence type="ECO:0000256" key="8">
    <source>
        <dbReference type="ARBA" id="ARBA00023004"/>
    </source>
</evidence>
<dbReference type="EMBL" id="FJUY01000002">
    <property type="protein sequence ID" value="CZT16159.1"/>
    <property type="molecule type" value="Genomic_DNA"/>
</dbReference>
<keyword evidence="6" id="KW-0274">FAD</keyword>
<evidence type="ECO:0000256" key="7">
    <source>
        <dbReference type="ARBA" id="ARBA00023002"/>
    </source>
</evidence>
<evidence type="ECO:0000256" key="9">
    <source>
        <dbReference type="ARBA" id="ARBA00023014"/>
    </source>
</evidence>
<dbReference type="GO" id="GO:0051537">
    <property type="term" value="F:2 iron, 2 sulfur cluster binding"/>
    <property type="evidence" value="ECO:0007669"/>
    <property type="project" value="UniProtKB-KW"/>
</dbReference>
<dbReference type="OrthoDB" id="6029at2759"/>
<evidence type="ECO:0000256" key="5">
    <source>
        <dbReference type="ARBA" id="ARBA00022723"/>
    </source>
</evidence>
<keyword evidence="5" id="KW-0479">Metal-binding</keyword>
<evidence type="ECO:0000256" key="6">
    <source>
        <dbReference type="ARBA" id="ARBA00022827"/>
    </source>
</evidence>
<dbReference type="Proteomes" id="UP000225277">
    <property type="component" value="Unassembled WGS sequence"/>
</dbReference>
<dbReference type="GO" id="GO:0005737">
    <property type="term" value="C:cytoplasm"/>
    <property type="evidence" value="ECO:0007669"/>
    <property type="project" value="TreeGrafter"/>
</dbReference>
<evidence type="ECO:0000256" key="1">
    <source>
        <dbReference type="ARBA" id="ARBA00001974"/>
    </source>
</evidence>
<comment type="cofactor">
    <cofactor evidence="1">
        <name>FAD</name>
        <dbReference type="ChEBI" id="CHEBI:57692"/>
    </cofactor>
</comment>
<dbReference type="PANTHER" id="PTHR43557:SF2">
    <property type="entry name" value="RIESKE DOMAIN-CONTAINING PROTEIN-RELATED"/>
    <property type="match status" value="1"/>
</dbReference>
<keyword evidence="12" id="KW-1185">Reference proteome</keyword>
<dbReference type="SUPFAM" id="SSF50022">
    <property type="entry name" value="ISP domain"/>
    <property type="match status" value="1"/>
</dbReference>
<dbReference type="STRING" id="112498.A0A2D3V3T0"/>